<sequence>MFLRRHSIVTYAVWVILIGASIWAFALGDWMIGAVGLATLGLSIAPAIMAERLHLQIPVYFYAGIVLFLFGTVFLGEAFDFYERFWWWDLFLHATSAVGFGIVGVVLTLLMFEGDRYAAPAYAVAGIAFAFAVTIGVTWEIFEYAVDQVFGFNMQKSGLDDTMTDLMVDCLGAALGAASGYAFLRGRSRYGLSGIVAQFVLNNRRYFRRAAEHKVDKIERKTERLREKRDALKARIAEEEAARD</sequence>
<gene>
    <name evidence="3" type="ORF">GQE99_12745</name>
</gene>
<feature type="transmembrane region" description="Helical" evidence="2">
    <location>
        <begin position="122"/>
        <end position="146"/>
    </location>
</feature>
<dbReference type="EMBL" id="WTUX01000017">
    <property type="protein sequence ID" value="MZR13881.1"/>
    <property type="molecule type" value="Genomic_DNA"/>
</dbReference>
<dbReference type="AlphaFoldDB" id="A0A845MAN4"/>
<reference evidence="3 4" key="1">
    <citation type="submission" date="2019-12" db="EMBL/GenBank/DDBJ databases">
        <title>Maritimibacter sp. nov. sp. isolated from sea sand.</title>
        <authorList>
            <person name="Kim J."/>
            <person name="Jeong S.E."/>
            <person name="Jung H.S."/>
            <person name="Jeon C.O."/>
        </authorList>
    </citation>
    <scope>NUCLEOTIDE SEQUENCE [LARGE SCALE GENOMIC DNA]</scope>
    <source>
        <strain evidence="3 4">DP07</strain>
    </source>
</reference>
<keyword evidence="2" id="KW-0472">Membrane</keyword>
<organism evidence="3 4">
    <name type="scientific">Maritimibacter harenae</name>
    <dbReference type="NCBI Taxonomy" id="2606218"/>
    <lineage>
        <taxon>Bacteria</taxon>
        <taxon>Pseudomonadati</taxon>
        <taxon>Pseudomonadota</taxon>
        <taxon>Alphaproteobacteria</taxon>
        <taxon>Rhodobacterales</taxon>
        <taxon>Roseobacteraceae</taxon>
        <taxon>Maritimibacter</taxon>
    </lineage>
</organism>
<protein>
    <recommendedName>
        <fullName evidence="5">Membrane protein YjdF</fullName>
    </recommendedName>
</protein>
<evidence type="ECO:0000256" key="1">
    <source>
        <dbReference type="SAM" id="Coils"/>
    </source>
</evidence>
<feature type="transmembrane region" description="Helical" evidence="2">
    <location>
        <begin position="7"/>
        <end position="26"/>
    </location>
</feature>
<evidence type="ECO:0000256" key="2">
    <source>
        <dbReference type="SAM" id="Phobius"/>
    </source>
</evidence>
<feature type="transmembrane region" description="Helical" evidence="2">
    <location>
        <begin position="59"/>
        <end position="79"/>
    </location>
</feature>
<feature type="transmembrane region" description="Helical" evidence="2">
    <location>
        <begin position="85"/>
        <end position="110"/>
    </location>
</feature>
<evidence type="ECO:0000313" key="4">
    <source>
        <dbReference type="Proteomes" id="UP000467322"/>
    </source>
</evidence>
<proteinExistence type="predicted"/>
<dbReference type="InterPro" id="IPR014509">
    <property type="entry name" value="YjdF-like"/>
</dbReference>
<feature type="coiled-coil region" evidence="1">
    <location>
        <begin position="208"/>
        <end position="242"/>
    </location>
</feature>
<comment type="caution">
    <text evidence="3">The sequence shown here is derived from an EMBL/GenBank/DDBJ whole genome shotgun (WGS) entry which is preliminary data.</text>
</comment>
<feature type="transmembrane region" description="Helical" evidence="2">
    <location>
        <begin position="166"/>
        <end position="184"/>
    </location>
</feature>
<keyword evidence="1" id="KW-0175">Coiled coil</keyword>
<keyword evidence="2" id="KW-0812">Transmembrane</keyword>
<evidence type="ECO:0000313" key="3">
    <source>
        <dbReference type="EMBL" id="MZR13881.1"/>
    </source>
</evidence>
<evidence type="ECO:0008006" key="5">
    <source>
        <dbReference type="Google" id="ProtNLM"/>
    </source>
</evidence>
<feature type="transmembrane region" description="Helical" evidence="2">
    <location>
        <begin position="32"/>
        <end position="50"/>
    </location>
</feature>
<name>A0A845MAN4_9RHOB</name>
<dbReference type="RefSeq" id="WP_161352014.1">
    <property type="nucleotide sequence ID" value="NZ_WTUX01000017.1"/>
</dbReference>
<keyword evidence="2" id="KW-1133">Transmembrane helix</keyword>
<accession>A0A845MAN4</accession>
<keyword evidence="4" id="KW-1185">Reference proteome</keyword>
<dbReference type="Proteomes" id="UP000467322">
    <property type="component" value="Unassembled WGS sequence"/>
</dbReference>
<dbReference type="Pfam" id="PF09997">
    <property type="entry name" value="DUF2238"/>
    <property type="match status" value="1"/>
</dbReference>